<keyword evidence="6" id="KW-1185">Reference proteome</keyword>
<protein>
    <submittedName>
        <fullName evidence="5">FG-GAP repeat protein</fullName>
    </submittedName>
</protein>
<dbReference type="GO" id="GO:0009897">
    <property type="term" value="C:external side of plasma membrane"/>
    <property type="evidence" value="ECO:0007669"/>
    <property type="project" value="TreeGrafter"/>
</dbReference>
<evidence type="ECO:0000256" key="1">
    <source>
        <dbReference type="ARBA" id="ARBA00022729"/>
    </source>
</evidence>
<feature type="signal peptide" evidence="4">
    <location>
        <begin position="1"/>
        <end position="31"/>
    </location>
</feature>
<keyword evidence="1 4" id="KW-0732">Signal</keyword>
<evidence type="ECO:0000313" key="6">
    <source>
        <dbReference type="Proteomes" id="UP000661858"/>
    </source>
</evidence>
<evidence type="ECO:0000256" key="3">
    <source>
        <dbReference type="ARBA" id="ARBA00023180"/>
    </source>
</evidence>
<dbReference type="GO" id="GO:0005178">
    <property type="term" value="F:integrin binding"/>
    <property type="evidence" value="ECO:0007669"/>
    <property type="project" value="TreeGrafter"/>
</dbReference>
<dbReference type="InterPro" id="IPR013517">
    <property type="entry name" value="FG-GAP"/>
</dbReference>
<dbReference type="Gene3D" id="2.130.10.130">
    <property type="entry name" value="Integrin alpha, N-terminal"/>
    <property type="match status" value="4"/>
</dbReference>
<evidence type="ECO:0000313" key="5">
    <source>
        <dbReference type="EMBL" id="MBL1080745.1"/>
    </source>
</evidence>
<evidence type="ECO:0000256" key="4">
    <source>
        <dbReference type="SAM" id="SignalP"/>
    </source>
</evidence>
<dbReference type="GO" id="GO:0007160">
    <property type="term" value="P:cell-matrix adhesion"/>
    <property type="evidence" value="ECO:0007669"/>
    <property type="project" value="TreeGrafter"/>
</dbReference>
<dbReference type="SUPFAM" id="SSF69318">
    <property type="entry name" value="Integrin alpha N-terminal domain"/>
    <property type="match status" value="2"/>
</dbReference>
<keyword evidence="3" id="KW-0325">Glycoprotein</keyword>
<dbReference type="SMART" id="SM00191">
    <property type="entry name" value="Int_alpha"/>
    <property type="match status" value="5"/>
</dbReference>
<dbReference type="EMBL" id="JAERRK010000001">
    <property type="protein sequence ID" value="MBL1080745.1"/>
    <property type="molecule type" value="Genomic_DNA"/>
</dbReference>
<name>A0A937EEA2_9ACTN</name>
<reference evidence="5" key="1">
    <citation type="submission" date="2021-01" db="EMBL/GenBank/DDBJ databases">
        <title>WGS of actinomycetes isolated from Thailand.</title>
        <authorList>
            <person name="Thawai C."/>
        </authorList>
    </citation>
    <scope>NUCLEOTIDE SEQUENCE</scope>
    <source>
        <strain evidence="5">RCU-197</strain>
    </source>
</reference>
<comment type="caution">
    <text evidence="5">The sequence shown here is derived from an EMBL/GenBank/DDBJ whole genome shotgun (WGS) entry which is preliminary data.</text>
</comment>
<dbReference type="Pfam" id="PF01839">
    <property type="entry name" value="FG-GAP"/>
    <property type="match status" value="4"/>
</dbReference>
<dbReference type="GO" id="GO:0007229">
    <property type="term" value="P:integrin-mediated signaling pathway"/>
    <property type="evidence" value="ECO:0007669"/>
    <property type="project" value="TreeGrafter"/>
</dbReference>
<proteinExistence type="predicted"/>
<accession>A0A937EEA2</accession>
<sequence length="487" mass="47633">MNRRRAVWSSGLAVVLAATGAAALPAVPAAAGPAAAAKLHDDFNGDGYADLAVTAPGASVSGRKGAGYVAVLYGSATGLKTSTKQVFSQNSAGVPGSAEAADRFGSAVATADLDRDGYADLIVGAGGEDTTAGTDAGTVTVLWGGKTGLSGGATLGGGAEYDGLGDRGHLTAGDVNGDGAPDVVTVVNAHDLRVQNGPFARDGSAVHGTQVVKDEFDSRYLDLAAGDLDGDGITDVAATANDGDEWDARRVVYWTGTHDGLTPSEVVRGNEPAGRLEGGEHLAVGDVNRDGRADIVVGRALEGADSDVDTPLAKGGRIAWIPGTANGPDGTQAVVMNLDTAGVPGTAKPGSGFGTGLSVADVDGDHYGDVAVGAPGVSTGGQVIVLRGTAKGPTGTGAKAFGQDTAGVPGAGEPGDAFGAAVRLVDANRDGRAELAVGAPGENTGAGSVWVLRATASGITPSGSFTFASGTLGTVAADGRLGSAFGS</sequence>
<dbReference type="GO" id="GO:0033627">
    <property type="term" value="P:cell adhesion mediated by integrin"/>
    <property type="evidence" value="ECO:0007669"/>
    <property type="project" value="TreeGrafter"/>
</dbReference>
<dbReference type="AlphaFoldDB" id="A0A937EEA2"/>
<dbReference type="PROSITE" id="PS51470">
    <property type="entry name" value="FG_GAP"/>
    <property type="match status" value="3"/>
</dbReference>
<evidence type="ECO:0000256" key="2">
    <source>
        <dbReference type="ARBA" id="ARBA00022737"/>
    </source>
</evidence>
<dbReference type="RefSeq" id="WP_201830902.1">
    <property type="nucleotide sequence ID" value="NZ_JAERRK010000001.1"/>
</dbReference>
<dbReference type="PROSITE" id="PS51318">
    <property type="entry name" value="TAT"/>
    <property type="match status" value="1"/>
</dbReference>
<organism evidence="5 6">
    <name type="scientific">Streptomyces actinomycinicus</name>
    <dbReference type="NCBI Taxonomy" id="1695166"/>
    <lineage>
        <taxon>Bacteria</taxon>
        <taxon>Bacillati</taxon>
        <taxon>Actinomycetota</taxon>
        <taxon>Actinomycetes</taxon>
        <taxon>Kitasatosporales</taxon>
        <taxon>Streptomycetaceae</taxon>
        <taxon>Streptomyces</taxon>
    </lineage>
</organism>
<dbReference type="GO" id="GO:0098609">
    <property type="term" value="P:cell-cell adhesion"/>
    <property type="evidence" value="ECO:0007669"/>
    <property type="project" value="TreeGrafter"/>
</dbReference>
<dbReference type="PANTHER" id="PTHR23220:SF122">
    <property type="entry name" value="INTEGRIN ALPHA-PS1"/>
    <property type="match status" value="1"/>
</dbReference>
<gene>
    <name evidence="5" type="ORF">JK359_01935</name>
</gene>
<dbReference type="PANTHER" id="PTHR23220">
    <property type="entry name" value="INTEGRIN ALPHA"/>
    <property type="match status" value="1"/>
</dbReference>
<dbReference type="InterPro" id="IPR028994">
    <property type="entry name" value="Integrin_alpha_N"/>
</dbReference>
<dbReference type="GO" id="GO:0008305">
    <property type="term" value="C:integrin complex"/>
    <property type="evidence" value="ECO:0007669"/>
    <property type="project" value="TreeGrafter"/>
</dbReference>
<dbReference type="Pfam" id="PF13517">
    <property type="entry name" value="FG-GAP_3"/>
    <property type="match status" value="1"/>
</dbReference>
<dbReference type="InterPro" id="IPR013519">
    <property type="entry name" value="Int_alpha_beta-p"/>
</dbReference>
<feature type="chain" id="PRO_5037435997" evidence="4">
    <location>
        <begin position="32"/>
        <end position="487"/>
    </location>
</feature>
<keyword evidence="2" id="KW-0677">Repeat</keyword>
<dbReference type="InterPro" id="IPR006311">
    <property type="entry name" value="TAT_signal"/>
</dbReference>
<dbReference type="Proteomes" id="UP000661858">
    <property type="component" value="Unassembled WGS sequence"/>
</dbReference>